<name>A0AAE1PES3_9EUCA</name>
<feature type="chain" id="PRO_5042003460" evidence="1">
    <location>
        <begin position="31"/>
        <end position="101"/>
    </location>
</feature>
<sequence length="101" mass="11334">DIHTYSDNFRRMKCVFTLALVVMSFDVISGQGPIYPPGCPQAPTFTPTNCNSWCPVPNYFGQYYCCDSRGSNPGRCPNIHLTHDEIDLLCDSTPTQFPHTI</sequence>
<dbReference type="EMBL" id="JAWZYT010002223">
    <property type="protein sequence ID" value="KAK4305842.1"/>
    <property type="molecule type" value="Genomic_DNA"/>
</dbReference>
<dbReference type="Proteomes" id="UP001292094">
    <property type="component" value="Unassembled WGS sequence"/>
</dbReference>
<evidence type="ECO:0000256" key="1">
    <source>
        <dbReference type="SAM" id="SignalP"/>
    </source>
</evidence>
<feature type="signal peptide" evidence="1">
    <location>
        <begin position="1"/>
        <end position="30"/>
    </location>
</feature>
<comment type="caution">
    <text evidence="2">The sequence shown here is derived from an EMBL/GenBank/DDBJ whole genome shotgun (WGS) entry which is preliminary data.</text>
</comment>
<accession>A0AAE1PES3</accession>
<reference evidence="2" key="1">
    <citation type="submission" date="2023-11" db="EMBL/GenBank/DDBJ databases">
        <title>Genome assemblies of two species of porcelain crab, Petrolisthes cinctipes and Petrolisthes manimaculis (Anomura: Porcellanidae).</title>
        <authorList>
            <person name="Angst P."/>
        </authorList>
    </citation>
    <scope>NUCLEOTIDE SEQUENCE</scope>
    <source>
        <strain evidence="2">PB745_02</strain>
        <tissue evidence="2">Gill</tissue>
    </source>
</reference>
<evidence type="ECO:0000313" key="3">
    <source>
        <dbReference type="Proteomes" id="UP001292094"/>
    </source>
</evidence>
<keyword evidence="1" id="KW-0732">Signal</keyword>
<evidence type="ECO:0000313" key="2">
    <source>
        <dbReference type="EMBL" id="KAK4305842.1"/>
    </source>
</evidence>
<gene>
    <name evidence="2" type="ORF">Pmani_022284</name>
</gene>
<keyword evidence="3" id="KW-1185">Reference proteome</keyword>
<organism evidence="2 3">
    <name type="scientific">Petrolisthes manimaculis</name>
    <dbReference type="NCBI Taxonomy" id="1843537"/>
    <lineage>
        <taxon>Eukaryota</taxon>
        <taxon>Metazoa</taxon>
        <taxon>Ecdysozoa</taxon>
        <taxon>Arthropoda</taxon>
        <taxon>Crustacea</taxon>
        <taxon>Multicrustacea</taxon>
        <taxon>Malacostraca</taxon>
        <taxon>Eumalacostraca</taxon>
        <taxon>Eucarida</taxon>
        <taxon>Decapoda</taxon>
        <taxon>Pleocyemata</taxon>
        <taxon>Anomura</taxon>
        <taxon>Galatheoidea</taxon>
        <taxon>Porcellanidae</taxon>
        <taxon>Petrolisthes</taxon>
    </lineage>
</organism>
<dbReference type="AlphaFoldDB" id="A0AAE1PES3"/>
<feature type="non-terminal residue" evidence="2">
    <location>
        <position position="1"/>
    </location>
</feature>
<protein>
    <submittedName>
        <fullName evidence="2">Uncharacterized protein</fullName>
    </submittedName>
</protein>
<proteinExistence type="predicted"/>